<sequence length="51" mass="5984">MYKGVEVKNSFRNTHSRTNDFAAHHWVGKGKQLWRFSDGSDFRAAMAVRRE</sequence>
<reference evidence="2" key="2">
    <citation type="submission" date="2015-01" db="EMBL/GenBank/DDBJ databases">
        <title>Evolutionary Origins and Diversification of the Mycorrhizal Mutualists.</title>
        <authorList>
            <consortium name="DOE Joint Genome Institute"/>
            <consortium name="Mycorrhizal Genomics Consortium"/>
            <person name="Kohler A."/>
            <person name="Kuo A."/>
            <person name="Nagy L.G."/>
            <person name="Floudas D."/>
            <person name="Copeland A."/>
            <person name="Barry K.W."/>
            <person name="Cichocki N."/>
            <person name="Veneault-Fourrey C."/>
            <person name="LaButti K."/>
            <person name="Lindquist E.A."/>
            <person name="Lipzen A."/>
            <person name="Lundell T."/>
            <person name="Morin E."/>
            <person name="Murat C."/>
            <person name="Riley R."/>
            <person name="Ohm R."/>
            <person name="Sun H."/>
            <person name="Tunlid A."/>
            <person name="Henrissat B."/>
            <person name="Grigoriev I.V."/>
            <person name="Hibbett D.S."/>
            <person name="Martin F."/>
        </authorList>
    </citation>
    <scope>NUCLEOTIDE SEQUENCE [LARGE SCALE GENOMIC DNA]</scope>
    <source>
        <strain evidence="2">UH-Slu-Lm8-n1</strain>
    </source>
</reference>
<evidence type="ECO:0000313" key="2">
    <source>
        <dbReference type="Proteomes" id="UP000054485"/>
    </source>
</evidence>
<reference evidence="1 2" key="1">
    <citation type="submission" date="2014-04" db="EMBL/GenBank/DDBJ databases">
        <authorList>
            <consortium name="DOE Joint Genome Institute"/>
            <person name="Kuo A."/>
            <person name="Ruytinx J."/>
            <person name="Rineau F."/>
            <person name="Colpaert J."/>
            <person name="Kohler A."/>
            <person name="Nagy L.G."/>
            <person name="Floudas D."/>
            <person name="Copeland A."/>
            <person name="Barry K.W."/>
            <person name="Cichocki N."/>
            <person name="Veneault-Fourrey C."/>
            <person name="LaButti K."/>
            <person name="Lindquist E.A."/>
            <person name="Lipzen A."/>
            <person name="Lundell T."/>
            <person name="Morin E."/>
            <person name="Murat C."/>
            <person name="Sun H."/>
            <person name="Tunlid A."/>
            <person name="Henrissat B."/>
            <person name="Grigoriev I.V."/>
            <person name="Hibbett D.S."/>
            <person name="Martin F."/>
            <person name="Nordberg H.P."/>
            <person name="Cantor M.N."/>
            <person name="Hua S.X."/>
        </authorList>
    </citation>
    <scope>NUCLEOTIDE SEQUENCE [LARGE SCALE GENOMIC DNA]</scope>
    <source>
        <strain evidence="1 2">UH-Slu-Lm8-n1</strain>
    </source>
</reference>
<organism evidence="1 2">
    <name type="scientific">Suillus luteus UH-Slu-Lm8-n1</name>
    <dbReference type="NCBI Taxonomy" id="930992"/>
    <lineage>
        <taxon>Eukaryota</taxon>
        <taxon>Fungi</taxon>
        <taxon>Dikarya</taxon>
        <taxon>Basidiomycota</taxon>
        <taxon>Agaricomycotina</taxon>
        <taxon>Agaricomycetes</taxon>
        <taxon>Agaricomycetidae</taxon>
        <taxon>Boletales</taxon>
        <taxon>Suillineae</taxon>
        <taxon>Suillaceae</taxon>
        <taxon>Suillus</taxon>
    </lineage>
</organism>
<feature type="non-terminal residue" evidence="1">
    <location>
        <position position="51"/>
    </location>
</feature>
<dbReference type="Proteomes" id="UP000054485">
    <property type="component" value="Unassembled WGS sequence"/>
</dbReference>
<dbReference type="InParanoid" id="A0A0D0B9V1"/>
<accession>A0A0D0B9V1</accession>
<evidence type="ECO:0000313" key="1">
    <source>
        <dbReference type="EMBL" id="KIK43127.1"/>
    </source>
</evidence>
<keyword evidence="2" id="KW-1185">Reference proteome</keyword>
<dbReference type="HOGENOM" id="CLU_3112246_0_0_1"/>
<protein>
    <submittedName>
        <fullName evidence="1">Uncharacterized protein</fullName>
    </submittedName>
</protein>
<dbReference type="EMBL" id="KN835220">
    <property type="protein sequence ID" value="KIK43127.1"/>
    <property type="molecule type" value="Genomic_DNA"/>
</dbReference>
<name>A0A0D0B9V1_9AGAM</name>
<dbReference type="AlphaFoldDB" id="A0A0D0B9V1"/>
<proteinExistence type="predicted"/>
<gene>
    <name evidence="1" type="ORF">CY34DRAFT_804130</name>
</gene>